<name>A0A0N5B2N6_STREA</name>
<keyword evidence="1" id="KW-1185">Reference proteome</keyword>
<dbReference type="AlphaFoldDB" id="A0A0N5B2N6"/>
<reference evidence="2" key="1">
    <citation type="submission" date="2017-02" db="UniProtKB">
        <authorList>
            <consortium name="WormBaseParasite"/>
        </authorList>
    </citation>
    <scope>IDENTIFICATION</scope>
</reference>
<proteinExistence type="predicted"/>
<evidence type="ECO:0000313" key="2">
    <source>
        <dbReference type="WBParaSite" id="SPAL_0000034125.1"/>
    </source>
</evidence>
<dbReference type="Proteomes" id="UP000046392">
    <property type="component" value="Unplaced"/>
</dbReference>
<dbReference type="WBParaSite" id="SPAL_0000034125.1">
    <property type="protein sequence ID" value="SPAL_0000034125.1"/>
    <property type="gene ID" value="SPAL_0000034125"/>
</dbReference>
<evidence type="ECO:0000313" key="1">
    <source>
        <dbReference type="Proteomes" id="UP000046392"/>
    </source>
</evidence>
<organism evidence="1 2">
    <name type="scientific">Strongyloides papillosus</name>
    <name type="common">Intestinal threadworm</name>
    <dbReference type="NCBI Taxonomy" id="174720"/>
    <lineage>
        <taxon>Eukaryota</taxon>
        <taxon>Metazoa</taxon>
        <taxon>Ecdysozoa</taxon>
        <taxon>Nematoda</taxon>
        <taxon>Chromadorea</taxon>
        <taxon>Rhabditida</taxon>
        <taxon>Tylenchina</taxon>
        <taxon>Panagrolaimomorpha</taxon>
        <taxon>Strongyloidoidea</taxon>
        <taxon>Strongyloididae</taxon>
        <taxon>Strongyloides</taxon>
    </lineage>
</organism>
<protein>
    <submittedName>
        <fullName evidence="2">Uncharacterized protein</fullName>
    </submittedName>
</protein>
<sequence length="74" mass="8472">MRSLNSWFIIVITTVERLEIKSCFEELVFDIIYNGCVSKYICDNKIVKGTSILPWSTKRYTTTSKTGIASVDED</sequence>
<accession>A0A0N5B2N6</accession>